<organism evidence="8 9">
    <name type="scientific">Thelonectria olida</name>
    <dbReference type="NCBI Taxonomy" id="1576542"/>
    <lineage>
        <taxon>Eukaryota</taxon>
        <taxon>Fungi</taxon>
        <taxon>Dikarya</taxon>
        <taxon>Ascomycota</taxon>
        <taxon>Pezizomycotina</taxon>
        <taxon>Sordariomycetes</taxon>
        <taxon>Hypocreomycetidae</taxon>
        <taxon>Hypocreales</taxon>
        <taxon>Nectriaceae</taxon>
        <taxon>Thelonectria</taxon>
    </lineage>
</organism>
<dbReference type="GO" id="GO:0004499">
    <property type="term" value="F:N,N-dimethylaniline monooxygenase activity"/>
    <property type="evidence" value="ECO:0007669"/>
    <property type="project" value="InterPro"/>
</dbReference>
<dbReference type="Pfam" id="PF13450">
    <property type="entry name" value="NAD_binding_8"/>
    <property type="match status" value="1"/>
</dbReference>
<dbReference type="GO" id="GO:0050661">
    <property type="term" value="F:NADP binding"/>
    <property type="evidence" value="ECO:0007669"/>
    <property type="project" value="InterPro"/>
</dbReference>
<dbReference type="GO" id="GO:0050660">
    <property type="term" value="F:flavin adenine dinucleotide binding"/>
    <property type="evidence" value="ECO:0007669"/>
    <property type="project" value="InterPro"/>
</dbReference>
<dbReference type="Pfam" id="PF00743">
    <property type="entry name" value="FMO-like"/>
    <property type="match status" value="1"/>
</dbReference>
<dbReference type="AlphaFoldDB" id="A0A9P9AKM3"/>
<evidence type="ECO:0000259" key="7">
    <source>
        <dbReference type="Pfam" id="PF07859"/>
    </source>
</evidence>
<sequence>MQITTLLTTPLNFIYILLCTPWLLSHFLLDVLLYILPWTRPAREWSLNQAARMRVVRLVLLYWSMAKAGNTLTLRPGRERNRLEIIHPQPSEVYTGVLVDTYIQPKSLAMTWTPSRPPPAKSIKSNLTVALHFHGGGFVIGNGRDEDTGYLARTLIRHMGSTHVCTPQYRLSSGKNGRFPAPLQDALTAYLCLVRDKRIPAAQIILSGDSAGANMALGLLRYIRDHGEEHNIPLPAAVALWSPWVDVSGALHQDIKMSPNYKTDYLSKEFGRWGALTISGFGAIDPSSPYLSPLHHPFKLSRDIPMFVHAGEREVLCDDIKAFTERYQEIGWRAHLVVSKASPHDILLLGPKIGFANEAEDAARKAGACLTSSTDIKIDCELCASKITCCLIMTSIATWDIDDLYFDIIIIGAGISGINAAYRIQTEGPSDIRYVILEGRESLGGTWDLFRYPGIRSDSDIFTFGFPWSPWTHKETLAAGDRIKDYITKSAESAGIDQHICYQHGVESANWNSAKKSWELQVRVPGAKEPVAFRSQFILLGTGYYNYETPLQTIIPGIENFQGKIIHPQFWPKDYDYTNQNVVVVGSGATAVTILPSMADKAKRVTMLQRSPGYVFSLPSNSYLTTLLFAVLPASLAHFINRLLWLFRSYLTTLLCKSCPGVAKMIIKRATIQQLPPDISWDPHFKPRYNPWEQRFCACMNGDFFAALRSGKADVVTDKIKMVTETTIELESGAKLNPDVIITATGLKLRFGGGIKFMLDGQLFNVADKFAWRALMLQDVPNLFFMTGYENASWTLGADVSARLFVRILNKMREKKASSAVPRLAQSNMPEKPMMTLNSTYLKNAGDVLPKGGTGQWSPKSNYFVDIAGARFGDISTDLELV</sequence>
<protein>
    <recommendedName>
        <fullName evidence="7">Alpha/beta hydrolase fold-3 domain-containing protein</fullName>
    </recommendedName>
</protein>
<comment type="caution">
    <text evidence="8">The sequence shown here is derived from an EMBL/GenBank/DDBJ whole genome shotgun (WGS) entry which is preliminary data.</text>
</comment>
<dbReference type="InterPro" id="IPR013094">
    <property type="entry name" value="AB_hydrolase_3"/>
</dbReference>
<evidence type="ECO:0000256" key="2">
    <source>
        <dbReference type="ARBA" id="ARBA00022630"/>
    </source>
</evidence>
<dbReference type="SUPFAM" id="SSF53474">
    <property type="entry name" value="alpha/beta-Hydrolases"/>
    <property type="match status" value="1"/>
</dbReference>
<dbReference type="Gene3D" id="3.40.50.1820">
    <property type="entry name" value="alpha/beta hydrolase"/>
    <property type="match status" value="1"/>
</dbReference>
<keyword evidence="6" id="KW-0812">Transmembrane</keyword>
<evidence type="ECO:0000313" key="8">
    <source>
        <dbReference type="EMBL" id="KAH6879517.1"/>
    </source>
</evidence>
<evidence type="ECO:0000256" key="3">
    <source>
        <dbReference type="ARBA" id="ARBA00022827"/>
    </source>
</evidence>
<evidence type="ECO:0000313" key="9">
    <source>
        <dbReference type="Proteomes" id="UP000777438"/>
    </source>
</evidence>
<evidence type="ECO:0000256" key="4">
    <source>
        <dbReference type="ARBA" id="ARBA00023002"/>
    </source>
</evidence>
<proteinExistence type="predicted"/>
<dbReference type="Pfam" id="PF07859">
    <property type="entry name" value="Abhydrolase_3"/>
    <property type="match status" value="1"/>
</dbReference>
<dbReference type="PANTHER" id="PTHR43872:SF1">
    <property type="entry name" value="MONOOXYGENASE, PUTATIVE (AFU_ORTHOLOGUE AFUA_8G02570)-RELATED"/>
    <property type="match status" value="1"/>
</dbReference>
<feature type="domain" description="Alpha/beta hydrolase fold-3" evidence="7">
    <location>
        <begin position="131"/>
        <end position="347"/>
    </location>
</feature>
<dbReference type="Proteomes" id="UP000777438">
    <property type="component" value="Unassembled WGS sequence"/>
</dbReference>
<dbReference type="InterPro" id="IPR051820">
    <property type="entry name" value="FAD-binding_MO"/>
</dbReference>
<dbReference type="GO" id="GO:0016787">
    <property type="term" value="F:hydrolase activity"/>
    <property type="evidence" value="ECO:0007669"/>
    <property type="project" value="InterPro"/>
</dbReference>
<comment type="cofactor">
    <cofactor evidence="1">
        <name>FAD</name>
        <dbReference type="ChEBI" id="CHEBI:57692"/>
    </cofactor>
</comment>
<dbReference type="OrthoDB" id="66881at2759"/>
<keyword evidence="5" id="KW-0503">Monooxygenase</keyword>
<dbReference type="Gene3D" id="3.50.50.60">
    <property type="entry name" value="FAD/NAD(P)-binding domain"/>
    <property type="match status" value="2"/>
</dbReference>
<dbReference type="InterPro" id="IPR036188">
    <property type="entry name" value="FAD/NAD-bd_sf"/>
</dbReference>
<dbReference type="SUPFAM" id="SSF51905">
    <property type="entry name" value="FAD/NAD(P)-binding domain"/>
    <property type="match status" value="1"/>
</dbReference>
<evidence type="ECO:0000256" key="6">
    <source>
        <dbReference type="SAM" id="Phobius"/>
    </source>
</evidence>
<reference evidence="8 9" key="1">
    <citation type="journal article" date="2021" name="Nat. Commun.">
        <title>Genetic determinants of endophytism in the Arabidopsis root mycobiome.</title>
        <authorList>
            <person name="Mesny F."/>
            <person name="Miyauchi S."/>
            <person name="Thiergart T."/>
            <person name="Pickel B."/>
            <person name="Atanasova L."/>
            <person name="Karlsson M."/>
            <person name="Huettel B."/>
            <person name="Barry K.W."/>
            <person name="Haridas S."/>
            <person name="Chen C."/>
            <person name="Bauer D."/>
            <person name="Andreopoulos W."/>
            <person name="Pangilinan J."/>
            <person name="LaButti K."/>
            <person name="Riley R."/>
            <person name="Lipzen A."/>
            <person name="Clum A."/>
            <person name="Drula E."/>
            <person name="Henrissat B."/>
            <person name="Kohler A."/>
            <person name="Grigoriev I.V."/>
            <person name="Martin F.M."/>
            <person name="Hacquard S."/>
        </authorList>
    </citation>
    <scope>NUCLEOTIDE SEQUENCE [LARGE SCALE GENOMIC DNA]</scope>
    <source>
        <strain evidence="8 9">MPI-CAGE-CH-0241</strain>
    </source>
</reference>
<keyword evidence="4" id="KW-0560">Oxidoreductase</keyword>
<keyword evidence="6" id="KW-0472">Membrane</keyword>
<dbReference type="PRINTS" id="PR00411">
    <property type="entry name" value="PNDRDTASEI"/>
</dbReference>
<accession>A0A9P9AKM3</accession>
<dbReference type="EMBL" id="JAGPYM010000029">
    <property type="protein sequence ID" value="KAH6879517.1"/>
    <property type="molecule type" value="Genomic_DNA"/>
</dbReference>
<feature type="transmembrane region" description="Helical" evidence="6">
    <location>
        <begin position="12"/>
        <end position="35"/>
    </location>
</feature>
<gene>
    <name evidence="8" type="ORF">B0T10DRAFT_582947</name>
</gene>
<dbReference type="InterPro" id="IPR020946">
    <property type="entry name" value="Flavin_mOase-like"/>
</dbReference>
<name>A0A9P9AKM3_9HYPO</name>
<keyword evidence="2" id="KW-0285">Flavoprotein</keyword>
<evidence type="ECO:0000256" key="5">
    <source>
        <dbReference type="ARBA" id="ARBA00023033"/>
    </source>
</evidence>
<dbReference type="PANTHER" id="PTHR43872">
    <property type="entry name" value="MONOOXYGENASE, PUTATIVE (AFU_ORTHOLOGUE AFUA_8G02570)-RELATED"/>
    <property type="match status" value="1"/>
</dbReference>
<keyword evidence="9" id="KW-1185">Reference proteome</keyword>
<evidence type="ECO:0000256" key="1">
    <source>
        <dbReference type="ARBA" id="ARBA00001974"/>
    </source>
</evidence>
<keyword evidence="6" id="KW-1133">Transmembrane helix</keyword>
<keyword evidence="3" id="KW-0274">FAD</keyword>
<dbReference type="InterPro" id="IPR029058">
    <property type="entry name" value="AB_hydrolase_fold"/>
</dbReference>